<organism evidence="5 6">
    <name type="scientific">Amycolatopsis ultiminotia</name>
    <dbReference type="NCBI Taxonomy" id="543629"/>
    <lineage>
        <taxon>Bacteria</taxon>
        <taxon>Bacillati</taxon>
        <taxon>Actinomycetota</taxon>
        <taxon>Actinomycetes</taxon>
        <taxon>Pseudonocardiales</taxon>
        <taxon>Pseudonocardiaceae</taxon>
        <taxon>Amycolatopsis</taxon>
    </lineage>
</organism>
<dbReference type="RefSeq" id="WP_344865256.1">
    <property type="nucleotide sequence ID" value="NZ_BAAAZN010000013.1"/>
</dbReference>
<reference evidence="6" key="1">
    <citation type="journal article" date="2019" name="Int. J. Syst. Evol. Microbiol.">
        <title>The Global Catalogue of Microorganisms (GCM) 10K type strain sequencing project: providing services to taxonomists for standard genome sequencing and annotation.</title>
        <authorList>
            <consortium name="The Broad Institute Genomics Platform"/>
            <consortium name="The Broad Institute Genome Sequencing Center for Infectious Disease"/>
            <person name="Wu L."/>
            <person name="Ma J."/>
        </authorList>
    </citation>
    <scope>NUCLEOTIDE SEQUENCE [LARGE SCALE GENOMIC DNA]</scope>
    <source>
        <strain evidence="6">JCM 16898</strain>
    </source>
</reference>
<dbReference type="InterPro" id="IPR011010">
    <property type="entry name" value="DNA_brk_join_enz"/>
</dbReference>
<evidence type="ECO:0000256" key="1">
    <source>
        <dbReference type="ARBA" id="ARBA00008857"/>
    </source>
</evidence>
<evidence type="ECO:0000256" key="2">
    <source>
        <dbReference type="ARBA" id="ARBA00023125"/>
    </source>
</evidence>
<evidence type="ECO:0000313" key="5">
    <source>
        <dbReference type="EMBL" id="GAA3565873.1"/>
    </source>
</evidence>
<dbReference type="EMBL" id="BAAAZN010000013">
    <property type="protein sequence ID" value="GAA3565873.1"/>
    <property type="molecule type" value="Genomic_DNA"/>
</dbReference>
<keyword evidence="3" id="KW-0233">DNA recombination</keyword>
<dbReference type="PANTHER" id="PTHR30349">
    <property type="entry name" value="PHAGE INTEGRASE-RELATED"/>
    <property type="match status" value="1"/>
</dbReference>
<keyword evidence="2" id="KW-0238">DNA-binding</keyword>
<dbReference type="PROSITE" id="PS51898">
    <property type="entry name" value="TYR_RECOMBINASE"/>
    <property type="match status" value="1"/>
</dbReference>
<dbReference type="InterPro" id="IPR013762">
    <property type="entry name" value="Integrase-like_cat_sf"/>
</dbReference>
<dbReference type="Proteomes" id="UP001500689">
    <property type="component" value="Unassembled WGS sequence"/>
</dbReference>
<dbReference type="InterPro" id="IPR002104">
    <property type="entry name" value="Integrase_catalytic"/>
</dbReference>
<name>A0ABP6XEV7_9PSEU</name>
<accession>A0ABP6XEV7</accession>
<feature type="domain" description="Tyr recombinase" evidence="4">
    <location>
        <begin position="180"/>
        <end position="365"/>
    </location>
</feature>
<sequence length="369" mass="41191">MTKHDLPYGVERSGRGALPFKARLKDPITGERWRGGDGFPGSKNFADEWEADAWRRGKQRELDALYSRYQPLDTTTAAGRRRDIRLSALADAAQKSYPKGKTTGELYNRRVKFCAKHLGDPLIRAVTEADAHRAIMSGAASTRPYTLSALRTAFKHAVREGWIDTDPTAELEYVQPPRKRQPVHLTDAQTLELAEHLPPSLAIAAKISHWAGLRVGEILGLRADQLRLDERGLFVSRVMLDNGELQDFPKGREVTWRGLTAKLADALAEHIDVHGVAATGELVHLDGRRMKNQREFRTLFYAARDAAGMPSDLQFRDGRPALVTRLARSGAPVLAVMDAVGHKNVATTQRYYRATPRRDQLDILDKAFG</sequence>
<comment type="caution">
    <text evidence="5">The sequence shown here is derived from an EMBL/GenBank/DDBJ whole genome shotgun (WGS) entry which is preliminary data.</text>
</comment>
<keyword evidence="6" id="KW-1185">Reference proteome</keyword>
<dbReference type="PANTHER" id="PTHR30349:SF64">
    <property type="entry name" value="PROPHAGE INTEGRASE INTD-RELATED"/>
    <property type="match status" value="1"/>
</dbReference>
<dbReference type="InterPro" id="IPR010998">
    <property type="entry name" value="Integrase_recombinase_N"/>
</dbReference>
<gene>
    <name evidence="5" type="ORF">GCM10022222_57100</name>
</gene>
<evidence type="ECO:0000256" key="3">
    <source>
        <dbReference type="ARBA" id="ARBA00023172"/>
    </source>
</evidence>
<dbReference type="InterPro" id="IPR050090">
    <property type="entry name" value="Tyrosine_recombinase_XerCD"/>
</dbReference>
<dbReference type="Pfam" id="PF00589">
    <property type="entry name" value="Phage_integrase"/>
    <property type="match status" value="1"/>
</dbReference>
<evidence type="ECO:0000259" key="4">
    <source>
        <dbReference type="PROSITE" id="PS51898"/>
    </source>
</evidence>
<comment type="similarity">
    <text evidence="1">Belongs to the 'phage' integrase family.</text>
</comment>
<proteinExistence type="inferred from homology"/>
<dbReference type="Gene3D" id="1.10.443.10">
    <property type="entry name" value="Intergrase catalytic core"/>
    <property type="match status" value="1"/>
</dbReference>
<dbReference type="SUPFAM" id="SSF56349">
    <property type="entry name" value="DNA breaking-rejoining enzymes"/>
    <property type="match status" value="1"/>
</dbReference>
<dbReference type="Gene3D" id="1.10.150.130">
    <property type="match status" value="1"/>
</dbReference>
<evidence type="ECO:0000313" key="6">
    <source>
        <dbReference type="Proteomes" id="UP001500689"/>
    </source>
</evidence>
<protein>
    <recommendedName>
        <fullName evidence="4">Tyr recombinase domain-containing protein</fullName>
    </recommendedName>
</protein>